<comment type="caution">
    <text evidence="5">The sequence shown here is derived from an EMBL/GenBank/DDBJ whole genome shotgun (WGS) entry which is preliminary data.</text>
</comment>
<dbReference type="GO" id="GO:0007165">
    <property type="term" value="P:signal transduction"/>
    <property type="evidence" value="ECO:0007669"/>
    <property type="project" value="UniProtKB-KW"/>
</dbReference>
<evidence type="ECO:0000256" key="1">
    <source>
        <dbReference type="ARBA" id="ARBA00023224"/>
    </source>
</evidence>
<proteinExistence type="predicted"/>
<evidence type="ECO:0000256" key="2">
    <source>
        <dbReference type="PROSITE-ProRule" id="PRU00284"/>
    </source>
</evidence>
<evidence type="ECO:0000313" key="6">
    <source>
        <dbReference type="Proteomes" id="UP000194003"/>
    </source>
</evidence>
<evidence type="ECO:0000256" key="3">
    <source>
        <dbReference type="SAM" id="MobiDB-lite"/>
    </source>
</evidence>
<dbReference type="PANTHER" id="PTHR32089:SF112">
    <property type="entry name" value="LYSOZYME-LIKE PROTEIN-RELATED"/>
    <property type="match status" value="1"/>
</dbReference>
<dbReference type="EMBL" id="LVJN01000020">
    <property type="protein sequence ID" value="OSM01417.1"/>
    <property type="molecule type" value="Genomic_DNA"/>
</dbReference>
<name>A0A1Y2K166_9PROT</name>
<dbReference type="SUPFAM" id="SSF58104">
    <property type="entry name" value="Methyl-accepting chemotaxis protein (MCP) signaling domain"/>
    <property type="match status" value="2"/>
</dbReference>
<accession>A0A1Y2K166</accession>
<dbReference type="RefSeq" id="WP_085442657.1">
    <property type="nucleotide sequence ID" value="NZ_LVJN01000020.1"/>
</dbReference>
<dbReference type="PROSITE" id="PS50111">
    <property type="entry name" value="CHEMOTAXIS_TRANSDUC_2"/>
    <property type="match status" value="1"/>
</dbReference>
<keyword evidence="1 2" id="KW-0807">Transducer</keyword>
<keyword evidence="6" id="KW-1185">Reference proteome</keyword>
<gene>
    <name evidence="5" type="ORF">MAIT1_01367</name>
</gene>
<protein>
    <submittedName>
        <fullName evidence="5">Putative methyl-accepting chemotaxis sensory transducer</fullName>
    </submittedName>
</protein>
<sequence length="700" mass="74601">MHWLSKVKLRTKILGLVGLLLLLMVLLGGAAQLKMRQIGSELTAIAHKDIPLSEAMKNVEVAYLNQLIELERSMRLGGFPLGEDAGARFQQSLQIIGQYDQHVDQSLNHAKEIAQQGAQTAQSLEERAQFEKFLSQLETLGSQHAKLNAHIHEILDSLAKPEANPAAGADKSVERESQELESRLHEIDSALESFTTEAVTRAENDEHTAETTLIVVSLISIGIGLMAGYVLANNVRRQLGCEPHQIAHVACEIARGNLTVDLDAISKQDEGAFGALRAMTRSLVEIFSDLNHKAAEIHKSSTLLNKLAHGVSDNAQELDQQGQKIASGAQVIDVKLQDINDSSSTMSWEMERVSLNAQSASGDMTTISAAAEEANINLSTVASAAEQFSVNMRHLNEGSDNTYRSVNSVSQTVGGVSAGIRDVAQSCEDAVRESVVADASVTQARKQMAKLVTTAEEIGHVADLINSVAEQTNMLALNASIEAAGAGEAGKGFAVVANEVKALARQTGEATELISEQIHTIQNGASSANQATAEVTRVIAILNSLIHDIQHAMVEQNHAMDEIAQAMAAVKQVSQHMTQQVAEANEGASEVSRSAQEVSTGVGEVTQSVGNSSTLVAQMAERVENAYAKTQAIAKSIEQTTEASSDMVRGAEQITGVASGLKGMSVNLNQQSDAFSLMSKNLQEMLAGFRLPNAAARSAA</sequence>
<organism evidence="5 6">
    <name type="scientific">Magnetofaba australis IT-1</name>
    <dbReference type="NCBI Taxonomy" id="1434232"/>
    <lineage>
        <taxon>Bacteria</taxon>
        <taxon>Pseudomonadati</taxon>
        <taxon>Pseudomonadota</taxon>
        <taxon>Magnetococcia</taxon>
        <taxon>Magnetococcales</taxon>
        <taxon>Magnetococcaceae</taxon>
        <taxon>Magnetofaba</taxon>
    </lineage>
</organism>
<dbReference type="Gene3D" id="6.10.340.10">
    <property type="match status" value="1"/>
</dbReference>
<dbReference type="InterPro" id="IPR004089">
    <property type="entry name" value="MCPsignal_dom"/>
</dbReference>
<dbReference type="AlphaFoldDB" id="A0A1Y2K166"/>
<evidence type="ECO:0000259" key="4">
    <source>
        <dbReference type="PROSITE" id="PS50111"/>
    </source>
</evidence>
<dbReference type="Pfam" id="PF00015">
    <property type="entry name" value="MCPsignal"/>
    <property type="match status" value="1"/>
</dbReference>
<dbReference type="OrthoDB" id="3289104at2"/>
<dbReference type="GO" id="GO:0016020">
    <property type="term" value="C:membrane"/>
    <property type="evidence" value="ECO:0007669"/>
    <property type="project" value="InterPro"/>
</dbReference>
<reference evidence="5 6" key="1">
    <citation type="journal article" date="2016" name="BMC Genomics">
        <title>Combined genomic and structural analyses of a cultured magnetotactic bacterium reveals its niche adaptation to a dynamic environment.</title>
        <authorList>
            <person name="Araujo A.C."/>
            <person name="Morillo V."/>
            <person name="Cypriano J."/>
            <person name="Teixeira L.C."/>
            <person name="Leao P."/>
            <person name="Lyra S."/>
            <person name="Almeida L.G."/>
            <person name="Bazylinski D.A."/>
            <person name="Vasconcellos A.T."/>
            <person name="Abreu F."/>
            <person name="Lins U."/>
        </authorList>
    </citation>
    <scope>NUCLEOTIDE SEQUENCE [LARGE SCALE GENOMIC DNA]</scope>
    <source>
        <strain evidence="5 6">IT-1</strain>
    </source>
</reference>
<evidence type="ECO:0000313" key="5">
    <source>
        <dbReference type="EMBL" id="OSM01417.1"/>
    </source>
</evidence>
<feature type="domain" description="Methyl-accepting transducer" evidence="4">
    <location>
        <begin position="370"/>
        <end position="592"/>
    </location>
</feature>
<dbReference type="SMART" id="SM00283">
    <property type="entry name" value="MA"/>
    <property type="match status" value="1"/>
</dbReference>
<dbReference type="Gene3D" id="1.10.287.950">
    <property type="entry name" value="Methyl-accepting chemotaxis protein"/>
    <property type="match status" value="1"/>
</dbReference>
<feature type="region of interest" description="Disordered" evidence="3">
    <location>
        <begin position="159"/>
        <end position="178"/>
    </location>
</feature>
<dbReference type="STRING" id="1434232.MAIT1_01367"/>
<dbReference type="PANTHER" id="PTHR32089">
    <property type="entry name" value="METHYL-ACCEPTING CHEMOTAXIS PROTEIN MCPB"/>
    <property type="match status" value="1"/>
</dbReference>
<dbReference type="Proteomes" id="UP000194003">
    <property type="component" value="Unassembled WGS sequence"/>
</dbReference>